<dbReference type="InterPro" id="IPR007612">
    <property type="entry name" value="LOR"/>
</dbReference>
<keyword evidence="3" id="KW-1185">Reference proteome</keyword>
<dbReference type="EMBL" id="CAJGYO010000004">
    <property type="protein sequence ID" value="CAD6226207.1"/>
    <property type="molecule type" value="Genomic_DNA"/>
</dbReference>
<organism evidence="2 3">
    <name type="scientific">Miscanthus lutarioriparius</name>
    <dbReference type="NCBI Taxonomy" id="422564"/>
    <lineage>
        <taxon>Eukaryota</taxon>
        <taxon>Viridiplantae</taxon>
        <taxon>Streptophyta</taxon>
        <taxon>Embryophyta</taxon>
        <taxon>Tracheophyta</taxon>
        <taxon>Spermatophyta</taxon>
        <taxon>Magnoliopsida</taxon>
        <taxon>Liliopsida</taxon>
        <taxon>Poales</taxon>
        <taxon>Poaceae</taxon>
        <taxon>PACMAD clade</taxon>
        <taxon>Panicoideae</taxon>
        <taxon>Andropogonodae</taxon>
        <taxon>Andropogoneae</taxon>
        <taxon>Saccharinae</taxon>
        <taxon>Miscanthus</taxon>
    </lineage>
</organism>
<comment type="caution">
    <text evidence="2">The sequence shown here is derived from an EMBL/GenBank/DDBJ whole genome shotgun (WGS) entry which is preliminary data.</text>
</comment>
<sequence>MAGPYQRLSAPVPAPVVVVSPQFCSPDVVPLTVTKKVASLSGGDFTVTDANGAVVLQVKGSFFTVRKRRVLLDAAGQPVLSMHEKVFSMHNRWEVFRGDSTNASDLLFTVKRFTLMQLRTELDVFLAGNTAQQACDFRMKGSYFDRNCVFYLGNSDVMIAQISRKYTVSNVLLGKDTFNVTVFPHVDHVFVAALVVVLDEVHSRDRNY</sequence>
<gene>
    <name evidence="2" type="ORF">NCGR_LOCUS18079</name>
</gene>
<proteinExistence type="inferred from homology"/>
<evidence type="ECO:0000313" key="3">
    <source>
        <dbReference type="Proteomes" id="UP000604825"/>
    </source>
</evidence>
<accession>A0A811NQ36</accession>
<dbReference type="SUPFAM" id="SSF54518">
    <property type="entry name" value="Tubby C-terminal domain-like"/>
    <property type="match status" value="1"/>
</dbReference>
<dbReference type="OrthoDB" id="97518at2759"/>
<dbReference type="Pfam" id="PF04525">
    <property type="entry name" value="LOR"/>
    <property type="match status" value="1"/>
</dbReference>
<dbReference type="InterPro" id="IPR038595">
    <property type="entry name" value="LOR_sf"/>
</dbReference>
<evidence type="ECO:0000313" key="2">
    <source>
        <dbReference type="EMBL" id="CAD6226207.1"/>
    </source>
</evidence>
<dbReference type="Proteomes" id="UP000604825">
    <property type="component" value="Unassembled WGS sequence"/>
</dbReference>
<dbReference type="PANTHER" id="PTHR31087">
    <property type="match status" value="1"/>
</dbReference>
<dbReference type="PANTHER" id="PTHR31087:SF167">
    <property type="entry name" value="PROTEIN LURP1"/>
    <property type="match status" value="1"/>
</dbReference>
<evidence type="ECO:0000256" key="1">
    <source>
        <dbReference type="ARBA" id="ARBA00005437"/>
    </source>
</evidence>
<dbReference type="AlphaFoldDB" id="A0A811NQ36"/>
<name>A0A811NQ36_9POAL</name>
<dbReference type="Gene3D" id="2.40.160.200">
    <property type="entry name" value="LURP1-related"/>
    <property type="match status" value="1"/>
</dbReference>
<reference evidence="2" key="1">
    <citation type="submission" date="2020-10" db="EMBL/GenBank/DDBJ databases">
        <authorList>
            <person name="Han B."/>
            <person name="Lu T."/>
            <person name="Zhao Q."/>
            <person name="Huang X."/>
            <person name="Zhao Y."/>
        </authorList>
    </citation>
    <scope>NUCLEOTIDE SEQUENCE</scope>
</reference>
<comment type="similarity">
    <text evidence="1">Belongs to the LOR family.</text>
</comment>
<dbReference type="InterPro" id="IPR025659">
    <property type="entry name" value="Tubby-like_C"/>
</dbReference>
<protein>
    <submittedName>
        <fullName evidence="2">Uncharacterized protein</fullName>
    </submittedName>
</protein>